<dbReference type="EMBL" id="MU839851">
    <property type="protein sequence ID" value="KAK1749899.1"/>
    <property type="molecule type" value="Genomic_DNA"/>
</dbReference>
<accession>A0AAJ0B323</accession>
<dbReference type="AlphaFoldDB" id="A0AAJ0B323"/>
<evidence type="ECO:0000313" key="5">
    <source>
        <dbReference type="EMBL" id="KAK1749899.1"/>
    </source>
</evidence>
<comment type="caution">
    <text evidence="5">The sequence shown here is derived from an EMBL/GenBank/DDBJ whole genome shotgun (WGS) entry which is preliminary data.</text>
</comment>
<keyword evidence="2 3" id="KW-0342">GTP-binding</keyword>
<dbReference type="InterPro" id="IPR027417">
    <property type="entry name" value="P-loop_NTPase"/>
</dbReference>
<organism evidence="5 6">
    <name type="scientific">Echria macrotheca</name>
    <dbReference type="NCBI Taxonomy" id="438768"/>
    <lineage>
        <taxon>Eukaryota</taxon>
        <taxon>Fungi</taxon>
        <taxon>Dikarya</taxon>
        <taxon>Ascomycota</taxon>
        <taxon>Pezizomycotina</taxon>
        <taxon>Sordariomycetes</taxon>
        <taxon>Sordariomycetidae</taxon>
        <taxon>Sordariales</taxon>
        <taxon>Schizotheciaceae</taxon>
        <taxon>Echria</taxon>
    </lineage>
</organism>
<dbReference type="PROSITE" id="PS51417">
    <property type="entry name" value="ARF"/>
    <property type="match status" value="1"/>
</dbReference>
<feature type="binding site" evidence="3">
    <location>
        <begin position="143"/>
        <end position="146"/>
    </location>
    <ligand>
        <name>GTP</name>
        <dbReference type="ChEBI" id="CHEBI:37565"/>
    </ligand>
</feature>
<evidence type="ECO:0000313" key="6">
    <source>
        <dbReference type="Proteomes" id="UP001239445"/>
    </source>
</evidence>
<keyword evidence="6" id="KW-1185">Reference proteome</keyword>
<dbReference type="SUPFAM" id="SSF52540">
    <property type="entry name" value="P-loop containing nucleoside triphosphate hydrolases"/>
    <property type="match status" value="1"/>
</dbReference>
<dbReference type="GO" id="GO:0046872">
    <property type="term" value="F:metal ion binding"/>
    <property type="evidence" value="ECO:0007669"/>
    <property type="project" value="UniProtKB-KW"/>
</dbReference>
<dbReference type="Gene3D" id="3.40.50.300">
    <property type="entry name" value="P-loop containing nucleotide triphosphate hydrolases"/>
    <property type="match status" value="1"/>
</dbReference>
<feature type="binding site" evidence="3">
    <location>
        <position position="79"/>
    </location>
    <ligand>
        <name>GTP</name>
        <dbReference type="ChEBI" id="CHEBI:37565"/>
    </ligand>
</feature>
<feature type="binding site" evidence="4">
    <location>
        <position position="29"/>
    </location>
    <ligand>
        <name>Mg(2+)</name>
        <dbReference type="ChEBI" id="CHEBI:18420"/>
    </ligand>
</feature>
<dbReference type="InterPro" id="IPR006689">
    <property type="entry name" value="Small_GTPase_ARF/SAR"/>
</dbReference>
<evidence type="ECO:0000256" key="4">
    <source>
        <dbReference type="PIRSR" id="PIRSR606689-2"/>
    </source>
</evidence>
<sequence length="412" mass="46254">MQKILRRLFSREEQLPGISIMGLDGAGKTTLLYKLRSSEVVTTIPTIGFFIETAKIHFSQSVNGGTGQRFTARVADTGGCAKIYPLVRLAMLDDSVSALVWVIDAHDTERLVESLEELTVLLRGSGVEKEDFSPSMPVLILANKIDLLPNGQNSDSVRAKFEGLLKGRRFAYFETNTTASRSSSSGLEEAFAWLGAAIESSAQKTETVMQKKPVEDVLTDMRSPAALSAKLEDWLTRAEIDPLDAEELLRQFYALNLPSWDHYTHLRLAYTLLLKHGRREGKDKIFNGFKEYIDRSGKIHGKSFHMTMTYFWVQMVHLGIATMNMGTMHEQKSHTLKSGTGDDYRGLANDFPRFLMVNPYLVDGQLWADYYSKEVLMSQEAKEGVMFPDIKRLPDVLYPTAAADSTMEKNDP</sequence>
<keyword evidence="4" id="KW-0460">Magnesium</keyword>
<evidence type="ECO:0000256" key="3">
    <source>
        <dbReference type="PIRSR" id="PIRSR606689-1"/>
    </source>
</evidence>
<dbReference type="GO" id="GO:0003924">
    <property type="term" value="F:GTPase activity"/>
    <property type="evidence" value="ECO:0007669"/>
    <property type="project" value="InterPro"/>
</dbReference>
<evidence type="ECO:0000256" key="2">
    <source>
        <dbReference type="ARBA" id="ARBA00023134"/>
    </source>
</evidence>
<dbReference type="PANTHER" id="PTHR11711">
    <property type="entry name" value="ADP RIBOSYLATION FACTOR-RELATED"/>
    <property type="match status" value="1"/>
</dbReference>
<dbReference type="Pfam" id="PF00025">
    <property type="entry name" value="Arf"/>
    <property type="match status" value="1"/>
</dbReference>
<dbReference type="InterPro" id="IPR024156">
    <property type="entry name" value="Small_GTPase_ARF"/>
</dbReference>
<keyword evidence="4" id="KW-0479">Metal-binding</keyword>
<keyword evidence="1 3" id="KW-0547">Nucleotide-binding</keyword>
<name>A0AAJ0B323_9PEZI</name>
<reference evidence="5" key="1">
    <citation type="submission" date="2023-06" db="EMBL/GenBank/DDBJ databases">
        <title>Genome-scale phylogeny and comparative genomics of the fungal order Sordariales.</title>
        <authorList>
            <consortium name="Lawrence Berkeley National Laboratory"/>
            <person name="Hensen N."/>
            <person name="Bonometti L."/>
            <person name="Westerberg I."/>
            <person name="Brannstrom I.O."/>
            <person name="Guillou S."/>
            <person name="Cros-Aarteil S."/>
            <person name="Calhoun S."/>
            <person name="Haridas S."/>
            <person name="Kuo A."/>
            <person name="Mondo S."/>
            <person name="Pangilinan J."/>
            <person name="Riley R."/>
            <person name="Labutti K."/>
            <person name="Andreopoulos B."/>
            <person name="Lipzen A."/>
            <person name="Chen C."/>
            <person name="Yanf M."/>
            <person name="Daum C."/>
            <person name="Ng V."/>
            <person name="Clum A."/>
            <person name="Steindorff A."/>
            <person name="Ohm R."/>
            <person name="Martin F."/>
            <person name="Silar P."/>
            <person name="Natvig D."/>
            <person name="Lalanne C."/>
            <person name="Gautier V."/>
            <person name="Ament-Velasquez S.L."/>
            <person name="Kruys A."/>
            <person name="Hutchinson M.I."/>
            <person name="Powell A.J."/>
            <person name="Barry K."/>
            <person name="Miller A.N."/>
            <person name="Grigoriev I.V."/>
            <person name="Debuchy R."/>
            <person name="Gladieux P."/>
            <person name="Thoren M.H."/>
            <person name="Johannesson H."/>
        </authorList>
    </citation>
    <scope>NUCLEOTIDE SEQUENCE</scope>
    <source>
        <strain evidence="5">PSN4</strain>
    </source>
</reference>
<feature type="binding site" evidence="4">
    <location>
        <position position="46"/>
    </location>
    <ligand>
        <name>Mg(2+)</name>
        <dbReference type="ChEBI" id="CHEBI:18420"/>
    </ligand>
</feature>
<evidence type="ECO:0000256" key="1">
    <source>
        <dbReference type="ARBA" id="ARBA00022741"/>
    </source>
</evidence>
<dbReference type="SMART" id="SM00177">
    <property type="entry name" value="ARF"/>
    <property type="match status" value="1"/>
</dbReference>
<gene>
    <name evidence="5" type="ORF">QBC47DRAFT_395197</name>
</gene>
<protein>
    <submittedName>
        <fullName evidence="5">ADP-ribosylation factor family-domain-containing protein</fullName>
    </submittedName>
</protein>
<feature type="binding site" evidence="3">
    <location>
        <begin position="22"/>
        <end position="29"/>
    </location>
    <ligand>
        <name>GTP</name>
        <dbReference type="ChEBI" id="CHEBI:37565"/>
    </ligand>
</feature>
<dbReference type="Proteomes" id="UP001239445">
    <property type="component" value="Unassembled WGS sequence"/>
</dbReference>
<dbReference type="GO" id="GO:0005525">
    <property type="term" value="F:GTP binding"/>
    <property type="evidence" value="ECO:0007669"/>
    <property type="project" value="UniProtKB-KW"/>
</dbReference>
<dbReference type="SMART" id="SM00178">
    <property type="entry name" value="SAR"/>
    <property type="match status" value="1"/>
</dbReference>
<proteinExistence type="predicted"/>